<keyword evidence="1" id="KW-0732">Signal</keyword>
<evidence type="ECO:0000313" key="3">
    <source>
        <dbReference type="Proteomes" id="UP000294887"/>
    </source>
</evidence>
<dbReference type="Proteomes" id="UP000294887">
    <property type="component" value="Unassembled WGS sequence"/>
</dbReference>
<reference evidence="2 3" key="1">
    <citation type="submission" date="2019-03" db="EMBL/GenBank/DDBJ databases">
        <title>Genomic Encyclopedia of Type Strains, Phase IV (KMG-IV): sequencing the most valuable type-strain genomes for metagenomic binning, comparative biology and taxonomic classification.</title>
        <authorList>
            <person name="Goeker M."/>
        </authorList>
    </citation>
    <scope>NUCLEOTIDE SEQUENCE [LARGE SCALE GENOMIC DNA]</scope>
    <source>
        <strain evidence="2 3">DSM 24830</strain>
    </source>
</reference>
<keyword evidence="3" id="KW-1185">Reference proteome</keyword>
<feature type="signal peptide" evidence="1">
    <location>
        <begin position="1"/>
        <end position="18"/>
    </location>
</feature>
<sequence>MIEIKHFSLILFSTFFLAACGGGSSSSGDSVDVGDINIDIPTDPETGELRPKIYTYETGKIIYDVQKESTLGDFITVTEEGTKRFVFKDWGNLRIEEYEGERTSVITDLVTGAVTTEVEAIHDLRKWDTPKSYDVNFDHETITMLDFSPVLTGLTNDALVDAIAPDEVEPLTADGVKIIALTSCTNYVINEFFTQCINEGAIDRSGIELESIFSTDTAFTTETATSVHFDVFVDDSEFDIPNYTILTGN</sequence>
<feature type="chain" id="PRO_5020689994" evidence="1">
    <location>
        <begin position="19"/>
        <end position="249"/>
    </location>
</feature>
<dbReference type="AlphaFoldDB" id="A0A4R1FAD7"/>
<evidence type="ECO:0000313" key="2">
    <source>
        <dbReference type="EMBL" id="TCJ87791.1"/>
    </source>
</evidence>
<comment type="caution">
    <text evidence="2">The sequence shown here is derived from an EMBL/GenBank/DDBJ whole genome shotgun (WGS) entry which is preliminary data.</text>
</comment>
<proteinExistence type="predicted"/>
<protein>
    <submittedName>
        <fullName evidence="2">Uncharacterized protein</fullName>
    </submittedName>
</protein>
<gene>
    <name evidence="2" type="ORF">EV695_2306</name>
</gene>
<accession>A0A4R1FAD7</accession>
<name>A0A4R1FAD7_9GAMM</name>
<dbReference type="PROSITE" id="PS51257">
    <property type="entry name" value="PROKAR_LIPOPROTEIN"/>
    <property type="match status" value="1"/>
</dbReference>
<organism evidence="2 3">
    <name type="scientific">Cocleimonas flava</name>
    <dbReference type="NCBI Taxonomy" id="634765"/>
    <lineage>
        <taxon>Bacteria</taxon>
        <taxon>Pseudomonadati</taxon>
        <taxon>Pseudomonadota</taxon>
        <taxon>Gammaproteobacteria</taxon>
        <taxon>Thiotrichales</taxon>
        <taxon>Thiotrichaceae</taxon>
        <taxon>Cocleimonas</taxon>
    </lineage>
</organism>
<dbReference type="EMBL" id="SMFQ01000003">
    <property type="protein sequence ID" value="TCJ87791.1"/>
    <property type="molecule type" value="Genomic_DNA"/>
</dbReference>
<evidence type="ECO:0000256" key="1">
    <source>
        <dbReference type="SAM" id="SignalP"/>
    </source>
</evidence>